<feature type="signal peptide" evidence="3">
    <location>
        <begin position="1"/>
        <end position="23"/>
    </location>
</feature>
<dbReference type="Pfam" id="PF14559">
    <property type="entry name" value="TPR_19"/>
    <property type="match status" value="1"/>
</dbReference>
<feature type="chain" id="PRO_5003737297" evidence="3">
    <location>
        <begin position="24"/>
        <end position="921"/>
    </location>
</feature>
<feature type="region of interest" description="Disordered" evidence="2">
    <location>
        <begin position="475"/>
        <end position="547"/>
    </location>
</feature>
<protein>
    <submittedName>
        <fullName evidence="4">Uncharacterized protein</fullName>
    </submittedName>
</protein>
<dbReference type="PROSITE" id="PS50005">
    <property type="entry name" value="TPR"/>
    <property type="match status" value="1"/>
</dbReference>
<dbReference type="SUPFAM" id="SSF82171">
    <property type="entry name" value="DPP6 N-terminal domain-like"/>
    <property type="match status" value="1"/>
</dbReference>
<accession>J0P9T1</accession>
<dbReference type="InterPro" id="IPR011990">
    <property type="entry name" value="TPR-like_helical_dom_sf"/>
</dbReference>
<dbReference type="SUPFAM" id="SSF48452">
    <property type="entry name" value="TPR-like"/>
    <property type="match status" value="1"/>
</dbReference>
<dbReference type="InterPro" id="IPR019734">
    <property type="entry name" value="TPR_rpt"/>
</dbReference>
<dbReference type="RefSeq" id="WP_002660097.1">
    <property type="nucleotide sequence ID" value="NZ_JH719942.1"/>
</dbReference>
<keyword evidence="3" id="KW-0732">Signal</keyword>
<name>J0P9T1_9BACT</name>
<dbReference type="OrthoDB" id="9809364at2"/>
<evidence type="ECO:0000256" key="2">
    <source>
        <dbReference type="SAM" id="MobiDB-lite"/>
    </source>
</evidence>
<dbReference type="Gene3D" id="1.25.40.10">
    <property type="entry name" value="Tetratricopeptide repeat domain"/>
    <property type="match status" value="1"/>
</dbReference>
<dbReference type="SUPFAM" id="SSF49464">
    <property type="entry name" value="Carboxypeptidase regulatory domain-like"/>
    <property type="match status" value="1"/>
</dbReference>
<dbReference type="AlphaFoldDB" id="J0P9T1"/>
<evidence type="ECO:0000313" key="5">
    <source>
        <dbReference type="Proteomes" id="UP000005113"/>
    </source>
</evidence>
<dbReference type="EMBL" id="JH719942">
    <property type="protein sequence ID" value="EJF54362.1"/>
    <property type="molecule type" value="Genomic_DNA"/>
</dbReference>
<sequence length="921" mass="101005">MTFKRTVLLALSTCFGISLSAQEAALERAQALYNEQKVDSALFYYEQALSQTPTDKNLQLTMAELYLQTNRPKKAAQYYGGLVESPNAGVDLYFWYAYALQMDGRYQKAKEVHEKAKKHPDMAGNYAALPLLDAYVASCDFALAHQGKRPVFDVRNETAVNSSAADFNPVLAGGRIYFASKRIVSNPMGMGGYSDANEDYLYQADRQNDRDLKNAQTVFPAGNMEFTNRYKLSPVSSVNGKTFVSVNNFSAAVRHPMTLGGGSSSFKMGYYNAPLASIPAEDPTEYPYYAEQSAFPALAEGGNTLYFAAKGLPGSYGGFDLYVSYFKDGRWTTPQNLGPNVNSVRDEISPFVDSKGILYFSSDGKPGFGGFDVYRAENLGGSWKNVRNMGPGLNSSQDELYFIFEPEKNMGYMASNRDGGQGDYDIYSAYLQGNVEGMPLISKQEEDYVVKNPDGQSGLTQEQEDQLNTLEEIADNVNGGEGNGSNMGQDNIDDYVLNPPKEGGNQQGNNAGTNNSGSNNAGTNNNTGGNNSGSNNGASNNKDPYAGKQIPCADNSYIGVVTDAVSKRRLANVWVYVRHMKTGVEYKKQSSKYGEYALILEPQSQYEVRFSAAGYQNDIMEVFTGDGQKRTLLGSKAIQPSATNGLALLNNDGQYMGREGTQEEVLPNQFRRANEMPQSLMPDKGYLVQVGVFKSLDKELQKELGQYANMLTAPYKNGEAKIYRLGVFADKAHAEEVLAKVKDIKGLDKSFLRSEALSNRTAAERMTNNMQVVFPMKKEVAEAENKPVVEERPLENGNADLLPPIVEDARNSYADNKLPEGTTARGAGLLPAERPLEFKVQLGAYKDASAANYPDLSQIGRIERQLNSKNGLTYFYLGGYSSIDDARKADTEVKQKGLKSFIVAFKDGNKIPVSQAVKLAN</sequence>
<feature type="repeat" description="TPR" evidence="1">
    <location>
        <begin position="22"/>
        <end position="55"/>
    </location>
</feature>
<dbReference type="InterPro" id="IPR011659">
    <property type="entry name" value="WD40"/>
</dbReference>
<dbReference type="HOGENOM" id="CLU_347077_0_0_10"/>
<dbReference type="Gene3D" id="2.60.40.1120">
    <property type="entry name" value="Carboxypeptidase-like, regulatory domain"/>
    <property type="match status" value="1"/>
</dbReference>
<feature type="compositionally biased region" description="Low complexity" evidence="2">
    <location>
        <begin position="503"/>
        <end position="541"/>
    </location>
</feature>
<proteinExistence type="predicted"/>
<evidence type="ECO:0000256" key="1">
    <source>
        <dbReference type="PROSITE-ProRule" id="PRU00339"/>
    </source>
</evidence>
<keyword evidence="1" id="KW-0802">TPR repeat</keyword>
<evidence type="ECO:0000313" key="4">
    <source>
        <dbReference type="EMBL" id="EJF54362.1"/>
    </source>
</evidence>
<reference evidence="5" key="1">
    <citation type="journal article" date="2012" name="Stand. Genomic Sci.">
        <title>Permanent draft genome sequence of the gliding predator Saprospira grandis strain Sa g1 (= HR1).</title>
        <authorList>
            <person name="Mavromatis K."/>
            <person name="Chertkov O."/>
            <person name="Lapidus A."/>
            <person name="Nolan M."/>
            <person name="Lucas S."/>
            <person name="Tice H."/>
            <person name="Del Rio T.G."/>
            <person name="Cheng J.F."/>
            <person name="Han C."/>
            <person name="Tapia R."/>
            <person name="Bruce D."/>
            <person name="Goodwin L.A."/>
            <person name="Pitluck S."/>
            <person name="Huntemann M."/>
            <person name="Liolios K."/>
            <person name="Pagani I."/>
            <person name="Ivanova N."/>
            <person name="Mikhailova N."/>
            <person name="Pati A."/>
            <person name="Chen A."/>
            <person name="Palaniappan K."/>
            <person name="Land M."/>
            <person name="Brambilla E.M."/>
            <person name="Rohde M."/>
            <person name="Spring S."/>
            <person name="Goker M."/>
            <person name="Detter J.C."/>
            <person name="Bristow J."/>
            <person name="Eisen J.A."/>
            <person name="Markowitz V."/>
            <person name="Hugenholtz P."/>
            <person name="Kyrpides N.C."/>
            <person name="Klenk H.P."/>
            <person name="Woyke T."/>
        </authorList>
    </citation>
    <scope>NUCLEOTIDE SEQUENCE [LARGE SCALE GENOMIC DNA]</scope>
    <source>
        <strain evidence="5">DSM 2844</strain>
    </source>
</reference>
<organism evidence="4 5">
    <name type="scientific">Saprospira grandis DSM 2844</name>
    <dbReference type="NCBI Taxonomy" id="694433"/>
    <lineage>
        <taxon>Bacteria</taxon>
        <taxon>Pseudomonadati</taxon>
        <taxon>Bacteroidota</taxon>
        <taxon>Saprospiria</taxon>
        <taxon>Saprospirales</taxon>
        <taxon>Saprospiraceae</taxon>
        <taxon>Saprospira</taxon>
    </lineage>
</organism>
<gene>
    <name evidence="4" type="ORF">SapgrDRAFT_2706</name>
</gene>
<dbReference type="Pfam" id="PF07676">
    <property type="entry name" value="PD40"/>
    <property type="match status" value="1"/>
</dbReference>
<evidence type="ECO:0000256" key="3">
    <source>
        <dbReference type="SAM" id="SignalP"/>
    </source>
</evidence>
<dbReference type="Proteomes" id="UP000005113">
    <property type="component" value="Unassembled WGS sequence"/>
</dbReference>
<dbReference type="InterPro" id="IPR008969">
    <property type="entry name" value="CarboxyPept-like_regulatory"/>
</dbReference>